<dbReference type="Proteomes" id="UP000719766">
    <property type="component" value="Unassembled WGS sequence"/>
</dbReference>
<dbReference type="Gene3D" id="1.20.1280.50">
    <property type="match status" value="1"/>
</dbReference>
<dbReference type="SUPFAM" id="SSF81383">
    <property type="entry name" value="F-box domain"/>
    <property type="match status" value="1"/>
</dbReference>
<gene>
    <name evidence="2" type="ORF">HD556DRAFT_732370</name>
</gene>
<dbReference type="InterPro" id="IPR001810">
    <property type="entry name" value="F-box_dom"/>
</dbReference>
<name>A0A9P7AIW3_9AGAM</name>
<comment type="caution">
    <text evidence="2">The sequence shown here is derived from an EMBL/GenBank/DDBJ whole genome shotgun (WGS) entry which is preliminary data.</text>
</comment>
<sequence length="530" mass="60023">MDNEMQPQTGFLSLAEELLFYILSFLPYRDILRCTSVCRTLRQTYLSSSELQYIVEISGQQLLAIPNTDNNIPISKRLQLLRDKAHAWFKVDIHSFETVSITRAPLSRENIVAGGHFCLWNTHEDTAMIFPILPKPSQQSIQRNWLPGTLCSVPHSYNLDVFMDPAQNLIAVAYVVHRKTVYINLGALDGDGVHPQAAGERLFLLDDSENHPETTNAKLKGFGRHIALSRRLDDENWTSSDKVWQLQIWDWKYSTTSSSILSGAVPNRSGAAIDFCFLGNNRLLVITDSLNLYSIENMSQMPELLACFLMPIPLMLRCLSPIDDIGYSSQPYMQAQATMCISDPTHRLICLTALSTRAGLFFSTQVFIISTRIFFDLNEMVAATPIPWQHWGPSNTRIFRHPFHFKIHINGNRVLQALPVGTRNSQFMLHLMDFSPLAVTNRRGLGRVVKEPSTTYISAGGFGESLTTSLPYVQVLFSDRKFDCADSELEDMWIDKERIYVLNADVERAMFDGDPNFLTSPIDTLEVIDV</sequence>
<dbReference type="InterPro" id="IPR036047">
    <property type="entry name" value="F-box-like_dom_sf"/>
</dbReference>
<keyword evidence="3" id="KW-1185">Reference proteome</keyword>
<feature type="domain" description="F-box" evidence="1">
    <location>
        <begin position="8"/>
        <end position="54"/>
    </location>
</feature>
<dbReference type="RefSeq" id="XP_041157242.1">
    <property type="nucleotide sequence ID" value="XM_041311452.1"/>
</dbReference>
<dbReference type="Pfam" id="PF12937">
    <property type="entry name" value="F-box-like"/>
    <property type="match status" value="1"/>
</dbReference>
<dbReference type="PROSITE" id="PS50181">
    <property type="entry name" value="FBOX"/>
    <property type="match status" value="1"/>
</dbReference>
<proteinExistence type="predicted"/>
<dbReference type="SMART" id="SM00256">
    <property type="entry name" value="FBOX"/>
    <property type="match status" value="1"/>
</dbReference>
<evidence type="ECO:0000313" key="3">
    <source>
        <dbReference type="Proteomes" id="UP000719766"/>
    </source>
</evidence>
<dbReference type="OrthoDB" id="2745718at2759"/>
<dbReference type="CDD" id="cd09917">
    <property type="entry name" value="F-box_SF"/>
    <property type="match status" value="1"/>
</dbReference>
<dbReference type="GeneID" id="64605216"/>
<dbReference type="EMBL" id="JABBWE010000051">
    <property type="protein sequence ID" value="KAG1790270.1"/>
    <property type="molecule type" value="Genomic_DNA"/>
</dbReference>
<evidence type="ECO:0000313" key="2">
    <source>
        <dbReference type="EMBL" id="KAG1790270.1"/>
    </source>
</evidence>
<dbReference type="AlphaFoldDB" id="A0A9P7AIW3"/>
<reference evidence="2" key="1">
    <citation type="journal article" date="2020" name="New Phytol.">
        <title>Comparative genomics reveals dynamic genome evolution in host specialist ectomycorrhizal fungi.</title>
        <authorList>
            <person name="Lofgren L.A."/>
            <person name="Nguyen N.H."/>
            <person name="Vilgalys R."/>
            <person name="Ruytinx J."/>
            <person name="Liao H.L."/>
            <person name="Branco S."/>
            <person name="Kuo A."/>
            <person name="LaButti K."/>
            <person name="Lipzen A."/>
            <person name="Andreopoulos W."/>
            <person name="Pangilinan J."/>
            <person name="Riley R."/>
            <person name="Hundley H."/>
            <person name="Na H."/>
            <person name="Barry K."/>
            <person name="Grigoriev I.V."/>
            <person name="Stajich J.E."/>
            <person name="Kennedy P.G."/>
        </authorList>
    </citation>
    <scope>NUCLEOTIDE SEQUENCE</scope>
    <source>
        <strain evidence="2">S12</strain>
    </source>
</reference>
<protein>
    <recommendedName>
        <fullName evidence="1">F-box domain-containing protein</fullName>
    </recommendedName>
</protein>
<accession>A0A9P7AIW3</accession>
<organism evidence="2 3">
    <name type="scientific">Suillus plorans</name>
    <dbReference type="NCBI Taxonomy" id="116603"/>
    <lineage>
        <taxon>Eukaryota</taxon>
        <taxon>Fungi</taxon>
        <taxon>Dikarya</taxon>
        <taxon>Basidiomycota</taxon>
        <taxon>Agaricomycotina</taxon>
        <taxon>Agaricomycetes</taxon>
        <taxon>Agaricomycetidae</taxon>
        <taxon>Boletales</taxon>
        <taxon>Suillineae</taxon>
        <taxon>Suillaceae</taxon>
        <taxon>Suillus</taxon>
    </lineage>
</organism>
<evidence type="ECO:0000259" key="1">
    <source>
        <dbReference type="PROSITE" id="PS50181"/>
    </source>
</evidence>